<accession>A0A0R3N7T8</accession>
<dbReference type="AlphaFoldDB" id="A0A0R3N7T8"/>
<reference evidence="2 3" key="1">
    <citation type="submission" date="2014-03" db="EMBL/GenBank/DDBJ databases">
        <title>Bradyrhizobium valentinum sp. nov., isolated from effective nodules of Lupinus mariae-josephae, a lupine endemic of basic-lime soils in Eastern Spain.</title>
        <authorList>
            <person name="Duran D."/>
            <person name="Rey L."/>
            <person name="Navarro A."/>
            <person name="Busquets A."/>
            <person name="Imperial J."/>
            <person name="Ruiz-Argueso T."/>
        </authorList>
    </citation>
    <scope>NUCLEOTIDE SEQUENCE [LARGE SCALE GENOMIC DNA]</scope>
    <source>
        <strain evidence="2 3">Ro19</strain>
    </source>
</reference>
<proteinExistence type="predicted"/>
<feature type="domain" description="Transposase IS66 central" evidence="1">
    <location>
        <begin position="1"/>
        <end position="57"/>
    </location>
</feature>
<keyword evidence="3" id="KW-1185">Reference proteome</keyword>
<dbReference type="Proteomes" id="UP000052023">
    <property type="component" value="Unassembled WGS sequence"/>
</dbReference>
<evidence type="ECO:0000313" key="2">
    <source>
        <dbReference type="EMBL" id="KRR28092.1"/>
    </source>
</evidence>
<sequence>MDNIELWLRAKLGLISQTSKLVEAIRYDLSRWQGLIRFIDEGSIEFASNIVERSIRISSEF</sequence>
<dbReference type="EMBL" id="LLYA01000106">
    <property type="protein sequence ID" value="KRR28092.1"/>
    <property type="molecule type" value="Genomic_DNA"/>
</dbReference>
<protein>
    <recommendedName>
        <fullName evidence="1">Transposase IS66 central domain-containing protein</fullName>
    </recommendedName>
</protein>
<dbReference type="InterPro" id="IPR004291">
    <property type="entry name" value="Transposase_IS66_central"/>
</dbReference>
<dbReference type="Pfam" id="PF03050">
    <property type="entry name" value="DDE_Tnp_IS66"/>
    <property type="match status" value="1"/>
</dbReference>
<comment type="caution">
    <text evidence="2">The sequence shown here is derived from an EMBL/GenBank/DDBJ whole genome shotgun (WGS) entry which is preliminary data.</text>
</comment>
<organism evidence="2 3">
    <name type="scientific">Bradyrhizobium retamae</name>
    <dbReference type="NCBI Taxonomy" id="1300035"/>
    <lineage>
        <taxon>Bacteria</taxon>
        <taxon>Pseudomonadati</taxon>
        <taxon>Pseudomonadota</taxon>
        <taxon>Alphaproteobacteria</taxon>
        <taxon>Hyphomicrobiales</taxon>
        <taxon>Nitrobacteraceae</taxon>
        <taxon>Bradyrhizobium</taxon>
    </lineage>
</organism>
<gene>
    <name evidence="2" type="ORF">CQ13_39685</name>
</gene>
<evidence type="ECO:0000259" key="1">
    <source>
        <dbReference type="Pfam" id="PF03050"/>
    </source>
</evidence>
<evidence type="ECO:0000313" key="3">
    <source>
        <dbReference type="Proteomes" id="UP000052023"/>
    </source>
</evidence>
<name>A0A0R3N7T8_9BRAD</name>